<dbReference type="Proteomes" id="UP001056384">
    <property type="component" value="Chromosome 3"/>
</dbReference>
<evidence type="ECO:0000256" key="2">
    <source>
        <dbReference type="SAM" id="MobiDB-lite"/>
    </source>
</evidence>
<feature type="coiled-coil region" evidence="1">
    <location>
        <begin position="757"/>
        <end position="784"/>
    </location>
</feature>
<sequence>MGIGSLYYLSGATLLASLLCESVHCHQLAALPSSSVMVFATLSVTSKNFQLTEQAGPNTTPSTEPSIDQETLARRRSAKLKQKQTPSPRTFATNMTAKTDVANLDRHEMTTYEMKLRHHAALEDVKMLETPGASAADRSPIPRSHEADKVQSAASTQSTDRGTESSLLPTRTTYQKTSSSAHQPPEQQSHSILFMALNATPKSEHPKTSAFPTTNTPARQFETAILKPTTTSSARMTTSENSAQAMPPNLERSDSSAQQSAKVEKFETDQQVSCGIRKRSRPVAENDEADGSDETNARPQKRSKAASRIQIEYDDNGVPRLRVAQAASTIEGTQSPVAVTRPNPPSVSGMDLVPSKAQIPLPQDAPLVTSPSTTAAHPEALFTPPKQPFSLLGAIIEDSSLIMALVSCLDIPSLISWYAIDKKFHWYYNKNYTAFILASVRTWAPGAESIFPWRHYEEFCIKDPIKRQKTKADPLGPELAQMNLFSRDVPSMRWLQMVVWREGVVKDMTIQLAAKAFRTPPETRDAIKRLWFIMDLPLNAHRLACIQSKVYITDRTLHLATHFFIKVDMFFTDPAFKAYPANHPNQGIWPNRWAHGMAVGCNLREKLLAEKSLTPLWRVMRGWAPDGAGNGRPIQPLDILKLWMRHRFRFDSRTPEDIDRTLPIMGLRMEQFYKTGYQKFVMPKNGTPFKPIKILSPDLLVMGEAVRRRIDMARKWYDFMAWGFVGTRGRRIPTQTEEQQLKMVKSPWTPRERFIIARNKALEKKRLEDAAAEVQKDVEINEDDQTGSGSIIMEHET</sequence>
<keyword evidence="3" id="KW-0732">Signal</keyword>
<evidence type="ECO:0000313" key="5">
    <source>
        <dbReference type="Proteomes" id="UP001056384"/>
    </source>
</evidence>
<evidence type="ECO:0000313" key="4">
    <source>
        <dbReference type="EMBL" id="USW51808.1"/>
    </source>
</evidence>
<protein>
    <submittedName>
        <fullName evidence="4">Uncharacterized protein</fullName>
    </submittedName>
</protein>
<feature type="compositionally biased region" description="Polar residues" evidence="2">
    <location>
        <begin position="152"/>
        <end position="187"/>
    </location>
</feature>
<feature type="compositionally biased region" description="Polar residues" evidence="2">
    <location>
        <begin position="228"/>
        <end position="244"/>
    </location>
</feature>
<gene>
    <name evidence="4" type="ORF">Slin15195_G051270</name>
</gene>
<feature type="signal peptide" evidence="3">
    <location>
        <begin position="1"/>
        <end position="25"/>
    </location>
</feature>
<accession>A0A9Q9ATE7</accession>
<evidence type="ECO:0000256" key="3">
    <source>
        <dbReference type="SAM" id="SignalP"/>
    </source>
</evidence>
<feature type="chain" id="PRO_5040257682" evidence="3">
    <location>
        <begin position="26"/>
        <end position="797"/>
    </location>
</feature>
<feature type="region of interest" description="Disordered" evidence="2">
    <location>
        <begin position="76"/>
        <end position="96"/>
    </location>
</feature>
<feature type="compositionally biased region" description="Polar residues" evidence="2">
    <location>
        <begin position="83"/>
        <end position="96"/>
    </location>
</feature>
<keyword evidence="5" id="KW-1185">Reference proteome</keyword>
<reference evidence="4" key="1">
    <citation type="submission" date="2022-06" db="EMBL/GenBank/DDBJ databases">
        <title>Complete genome sequences of two strains of the flax pathogen Septoria linicola.</title>
        <authorList>
            <person name="Lapalu N."/>
            <person name="Simon A."/>
            <person name="Demenou B."/>
            <person name="Paumier D."/>
            <person name="Guillot M.-P."/>
            <person name="Gout L."/>
            <person name="Valade R."/>
        </authorList>
    </citation>
    <scope>NUCLEOTIDE SEQUENCE</scope>
    <source>
        <strain evidence="4">SE15195</strain>
    </source>
</reference>
<organism evidence="4 5">
    <name type="scientific">Septoria linicola</name>
    <dbReference type="NCBI Taxonomy" id="215465"/>
    <lineage>
        <taxon>Eukaryota</taxon>
        <taxon>Fungi</taxon>
        <taxon>Dikarya</taxon>
        <taxon>Ascomycota</taxon>
        <taxon>Pezizomycotina</taxon>
        <taxon>Dothideomycetes</taxon>
        <taxon>Dothideomycetidae</taxon>
        <taxon>Mycosphaerellales</taxon>
        <taxon>Mycosphaerellaceae</taxon>
        <taxon>Septoria</taxon>
    </lineage>
</organism>
<dbReference type="AlphaFoldDB" id="A0A9Q9ATE7"/>
<keyword evidence="1" id="KW-0175">Coiled coil</keyword>
<evidence type="ECO:0000256" key="1">
    <source>
        <dbReference type="SAM" id="Coils"/>
    </source>
</evidence>
<dbReference type="EMBL" id="CP099420">
    <property type="protein sequence ID" value="USW51808.1"/>
    <property type="molecule type" value="Genomic_DNA"/>
</dbReference>
<name>A0A9Q9ATE7_9PEZI</name>
<proteinExistence type="predicted"/>
<feature type="region of interest" description="Disordered" evidence="2">
    <location>
        <begin position="131"/>
        <end position="187"/>
    </location>
</feature>
<feature type="region of interest" description="Disordered" evidence="2">
    <location>
        <begin position="202"/>
        <end position="310"/>
    </location>
</feature>